<dbReference type="Proteomes" id="UP000305948">
    <property type="component" value="Unassembled WGS sequence"/>
</dbReference>
<evidence type="ECO:0000313" key="3">
    <source>
        <dbReference type="Proteomes" id="UP000305948"/>
    </source>
</evidence>
<feature type="region of interest" description="Disordered" evidence="1">
    <location>
        <begin position="43"/>
        <end position="68"/>
    </location>
</feature>
<evidence type="ECO:0000313" key="2">
    <source>
        <dbReference type="EMBL" id="TFK50611.1"/>
    </source>
</evidence>
<evidence type="ECO:0000256" key="1">
    <source>
        <dbReference type="SAM" id="MobiDB-lite"/>
    </source>
</evidence>
<accession>A0A5C3N9U9</accession>
<name>A0A5C3N9U9_9AGAM</name>
<reference evidence="2 3" key="1">
    <citation type="journal article" date="2019" name="Nat. Ecol. Evol.">
        <title>Megaphylogeny resolves global patterns of mushroom evolution.</title>
        <authorList>
            <person name="Varga T."/>
            <person name="Krizsan K."/>
            <person name="Foldi C."/>
            <person name="Dima B."/>
            <person name="Sanchez-Garcia M."/>
            <person name="Sanchez-Ramirez S."/>
            <person name="Szollosi G.J."/>
            <person name="Szarkandi J.G."/>
            <person name="Papp V."/>
            <person name="Albert L."/>
            <person name="Andreopoulos W."/>
            <person name="Angelini C."/>
            <person name="Antonin V."/>
            <person name="Barry K.W."/>
            <person name="Bougher N.L."/>
            <person name="Buchanan P."/>
            <person name="Buyck B."/>
            <person name="Bense V."/>
            <person name="Catcheside P."/>
            <person name="Chovatia M."/>
            <person name="Cooper J."/>
            <person name="Damon W."/>
            <person name="Desjardin D."/>
            <person name="Finy P."/>
            <person name="Geml J."/>
            <person name="Haridas S."/>
            <person name="Hughes K."/>
            <person name="Justo A."/>
            <person name="Karasinski D."/>
            <person name="Kautmanova I."/>
            <person name="Kiss B."/>
            <person name="Kocsube S."/>
            <person name="Kotiranta H."/>
            <person name="LaButti K.M."/>
            <person name="Lechner B.E."/>
            <person name="Liimatainen K."/>
            <person name="Lipzen A."/>
            <person name="Lukacs Z."/>
            <person name="Mihaltcheva S."/>
            <person name="Morgado L.N."/>
            <person name="Niskanen T."/>
            <person name="Noordeloos M.E."/>
            <person name="Ohm R.A."/>
            <person name="Ortiz-Santana B."/>
            <person name="Ovrebo C."/>
            <person name="Racz N."/>
            <person name="Riley R."/>
            <person name="Savchenko A."/>
            <person name="Shiryaev A."/>
            <person name="Soop K."/>
            <person name="Spirin V."/>
            <person name="Szebenyi C."/>
            <person name="Tomsovsky M."/>
            <person name="Tulloss R.E."/>
            <person name="Uehling J."/>
            <person name="Grigoriev I.V."/>
            <person name="Vagvolgyi C."/>
            <person name="Papp T."/>
            <person name="Martin F.M."/>
            <person name="Miettinen O."/>
            <person name="Hibbett D.S."/>
            <person name="Nagy L.G."/>
        </authorList>
    </citation>
    <scope>NUCLEOTIDE SEQUENCE [LARGE SCALE GENOMIC DNA]</scope>
    <source>
        <strain evidence="2 3">OMC1185</strain>
    </source>
</reference>
<proteinExistence type="predicted"/>
<dbReference type="AlphaFoldDB" id="A0A5C3N9U9"/>
<dbReference type="EMBL" id="ML213513">
    <property type="protein sequence ID" value="TFK50611.1"/>
    <property type="molecule type" value="Genomic_DNA"/>
</dbReference>
<sequence>MYKCMDSVLQAEGRNRQYDQGRYRVKVTVRDFVPCRYPQTVHFEGDPQERQPRSVTRPHRRSLSGGSIRDQIPTVHLVRYRVLL</sequence>
<gene>
    <name evidence="2" type="ORF">OE88DRAFT_1661127</name>
</gene>
<protein>
    <submittedName>
        <fullName evidence="2">Uncharacterized protein</fullName>
    </submittedName>
</protein>
<organism evidence="2 3">
    <name type="scientific">Heliocybe sulcata</name>
    <dbReference type="NCBI Taxonomy" id="5364"/>
    <lineage>
        <taxon>Eukaryota</taxon>
        <taxon>Fungi</taxon>
        <taxon>Dikarya</taxon>
        <taxon>Basidiomycota</taxon>
        <taxon>Agaricomycotina</taxon>
        <taxon>Agaricomycetes</taxon>
        <taxon>Gloeophyllales</taxon>
        <taxon>Gloeophyllaceae</taxon>
        <taxon>Heliocybe</taxon>
    </lineage>
</organism>
<keyword evidence="3" id="KW-1185">Reference proteome</keyword>
<feature type="compositionally biased region" description="Basic and acidic residues" evidence="1">
    <location>
        <begin position="43"/>
        <end position="52"/>
    </location>
</feature>